<organism evidence="1 2">
    <name type="scientific">Rickettsia prowazekii (strain Rp22)</name>
    <dbReference type="NCBI Taxonomy" id="449216"/>
    <lineage>
        <taxon>Bacteria</taxon>
        <taxon>Pseudomonadati</taxon>
        <taxon>Pseudomonadota</taxon>
        <taxon>Alphaproteobacteria</taxon>
        <taxon>Rickettsiales</taxon>
        <taxon>Rickettsiaceae</taxon>
        <taxon>Rickettsieae</taxon>
        <taxon>Rickettsia</taxon>
        <taxon>typhus group</taxon>
    </lineage>
</organism>
<accession>D5AXV7</accession>
<name>D5AXV7_RICPP</name>
<proteinExistence type="predicted"/>
<reference evidence="1 2" key="1">
    <citation type="journal article" date="2010" name="Genome Res.">
        <title>Genomic, proteomic, and transcriptomic analysis of virulent and avirulent Rickettsia prowazekii reveals its adaptive mutation capabilities.</title>
        <authorList>
            <person name="Bechah Y."/>
            <person name="El Karkouri K."/>
            <person name="Mediannikov O."/>
            <person name="Leroy Q."/>
            <person name="Pelletier N."/>
            <person name="Robert C."/>
            <person name="Medigue C."/>
            <person name="Mege J.L."/>
            <person name="Raoult D."/>
        </authorList>
    </citation>
    <scope>NUCLEOTIDE SEQUENCE [LARGE SCALE GENOMIC DNA]</scope>
    <source>
        <strain evidence="1 2">Rp22</strain>
    </source>
</reference>
<evidence type="ECO:0000313" key="2">
    <source>
        <dbReference type="Proteomes" id="UP000006931"/>
    </source>
</evidence>
<dbReference type="HOGENOM" id="CLU_3295735_0_0_5"/>
<dbReference type="AlphaFoldDB" id="D5AXV7"/>
<sequence>MECMSKLDHDTLDFINIRNNILVVMLVKQHDILVFDILIAHNN</sequence>
<dbReference type="Proteomes" id="UP000006931">
    <property type="component" value="Chromosome"/>
</dbReference>
<gene>
    <name evidence="1" type="ORF">rpr22_0734</name>
</gene>
<dbReference type="EMBL" id="CP001584">
    <property type="protein sequence ID" value="ADE30246.1"/>
    <property type="molecule type" value="Genomic_DNA"/>
</dbReference>
<evidence type="ECO:0000313" key="1">
    <source>
        <dbReference type="EMBL" id="ADE30246.1"/>
    </source>
</evidence>
<dbReference type="KEGG" id="rpq:rpr22_0734"/>
<protein>
    <submittedName>
        <fullName evidence="1">Uncharacterized protein</fullName>
    </submittedName>
</protein>